<keyword evidence="4" id="KW-0805">Transcription regulation</keyword>
<dbReference type="CDD" id="cd00383">
    <property type="entry name" value="trans_reg_C"/>
    <property type="match status" value="1"/>
</dbReference>
<evidence type="ECO:0000259" key="11">
    <source>
        <dbReference type="PROSITE" id="PS51755"/>
    </source>
</evidence>
<dbReference type="InterPro" id="IPR039420">
    <property type="entry name" value="WalR-like"/>
</dbReference>
<dbReference type="PROSITE" id="PS50110">
    <property type="entry name" value="RESPONSE_REGULATORY"/>
    <property type="match status" value="1"/>
</dbReference>
<dbReference type="Pfam" id="PF00072">
    <property type="entry name" value="Response_reg"/>
    <property type="match status" value="1"/>
</dbReference>
<feature type="domain" description="Response regulatory" evidence="10">
    <location>
        <begin position="3"/>
        <end position="116"/>
    </location>
</feature>
<comment type="function">
    <text evidence="7">May play the central regulatory role in sporulation. It may be an element of the effector pathway responsible for the activation of sporulation genes in response to nutritional stress. Spo0A may act in concert with spo0H (a sigma factor) to control the expression of some genes that are critical to the sporulation process.</text>
</comment>
<dbReference type="GO" id="GO:0032993">
    <property type="term" value="C:protein-DNA complex"/>
    <property type="evidence" value="ECO:0007669"/>
    <property type="project" value="TreeGrafter"/>
</dbReference>
<dbReference type="Gene3D" id="1.10.10.10">
    <property type="entry name" value="Winged helix-like DNA-binding domain superfamily/Winged helix DNA-binding domain"/>
    <property type="match status" value="1"/>
</dbReference>
<dbReference type="SMART" id="SM00448">
    <property type="entry name" value="REC"/>
    <property type="match status" value="1"/>
</dbReference>
<dbReference type="GO" id="GO:0000156">
    <property type="term" value="F:phosphorelay response regulator activity"/>
    <property type="evidence" value="ECO:0007669"/>
    <property type="project" value="TreeGrafter"/>
</dbReference>
<evidence type="ECO:0000256" key="8">
    <source>
        <dbReference type="PROSITE-ProRule" id="PRU00169"/>
    </source>
</evidence>
<dbReference type="InterPro" id="IPR036388">
    <property type="entry name" value="WH-like_DNA-bd_sf"/>
</dbReference>
<dbReference type="InterPro" id="IPR016032">
    <property type="entry name" value="Sig_transdc_resp-reg_C-effctor"/>
</dbReference>
<dbReference type="SUPFAM" id="SSF46894">
    <property type="entry name" value="C-terminal effector domain of the bipartite response regulators"/>
    <property type="match status" value="1"/>
</dbReference>
<evidence type="ECO:0000313" key="13">
    <source>
        <dbReference type="Proteomes" id="UP000660047"/>
    </source>
</evidence>
<sequence>MKCVMVVEDDVLMCDELLDMLTKAGYRAVKPDGFDNIIEQILDMAPDILLLDINLPGRSGFDICREIKRRSSVPVLVLTSRDQLKDELHALELGADEFLTKPCRRERLLARVANVLKRYEGRQNLIEGEGFLLDTQTYTLYIDGRSAVLPQNQGRIFETLMTSGGDVVSKEKLCEAVWGTSEYIDENALQVNLTRLKKKMAGLDMKAKIIAVRGVGYKIFPGDGGA</sequence>
<evidence type="ECO:0000256" key="3">
    <source>
        <dbReference type="ARBA" id="ARBA00023012"/>
    </source>
</evidence>
<dbReference type="InterPro" id="IPR011006">
    <property type="entry name" value="CheY-like_superfamily"/>
</dbReference>
<evidence type="ECO:0000256" key="6">
    <source>
        <dbReference type="ARBA" id="ARBA00023163"/>
    </source>
</evidence>
<accession>A0AAI9NZL2</accession>
<feature type="modified residue" description="4-aspartylphosphate" evidence="8">
    <location>
        <position position="52"/>
    </location>
</feature>
<feature type="DNA-binding region" description="OmpR/PhoB-type" evidence="9">
    <location>
        <begin position="123"/>
        <end position="221"/>
    </location>
</feature>
<evidence type="ECO:0000256" key="7">
    <source>
        <dbReference type="ARBA" id="ARBA00024867"/>
    </source>
</evidence>
<dbReference type="InterPro" id="IPR001867">
    <property type="entry name" value="OmpR/PhoB-type_DNA-bd"/>
</dbReference>
<dbReference type="SMART" id="SM00862">
    <property type="entry name" value="Trans_reg_C"/>
    <property type="match status" value="1"/>
</dbReference>
<dbReference type="InterPro" id="IPR001789">
    <property type="entry name" value="Sig_transdc_resp-reg_receiver"/>
</dbReference>
<feature type="domain" description="OmpR/PhoB-type" evidence="11">
    <location>
        <begin position="123"/>
        <end position="221"/>
    </location>
</feature>
<dbReference type="AlphaFoldDB" id="A0AAI9NZL2"/>
<evidence type="ECO:0000256" key="1">
    <source>
        <dbReference type="ARBA" id="ARBA00018672"/>
    </source>
</evidence>
<protein>
    <recommendedName>
        <fullName evidence="1">Stage 0 sporulation protein A homolog</fullName>
    </recommendedName>
</protein>
<comment type="caution">
    <text evidence="12">The sequence shown here is derived from an EMBL/GenBank/DDBJ whole genome shotgun (WGS) entry which is preliminary data.</text>
</comment>
<reference evidence="12" key="1">
    <citation type="submission" date="2020-06" db="EMBL/GenBank/DDBJ databases">
        <title>Characterization of fructooligosaccharide metabolism and fructooligosaccharide-degrading enzymes in human commensal butyrate producers.</title>
        <authorList>
            <person name="Tanno H."/>
            <person name="Fujii T."/>
            <person name="Hirano K."/>
            <person name="Maeno S."/>
            <person name="Tonozuka T."/>
            <person name="Sakamoto M."/>
            <person name="Ohkuma M."/>
            <person name="Tochio T."/>
            <person name="Endo A."/>
        </authorList>
    </citation>
    <scope>NUCLEOTIDE SEQUENCE</scope>
    <source>
        <strain evidence="12">JCM 31265</strain>
    </source>
</reference>
<dbReference type="GO" id="GO:0000976">
    <property type="term" value="F:transcription cis-regulatory region binding"/>
    <property type="evidence" value="ECO:0007669"/>
    <property type="project" value="TreeGrafter"/>
</dbReference>
<keyword evidence="2 8" id="KW-0597">Phosphoprotein</keyword>
<gene>
    <name evidence="12" type="ORF">COEU31_22860</name>
</gene>
<dbReference type="PROSITE" id="PS51755">
    <property type="entry name" value="OMPR_PHOB"/>
    <property type="match status" value="1"/>
</dbReference>
<evidence type="ECO:0000256" key="9">
    <source>
        <dbReference type="PROSITE-ProRule" id="PRU01091"/>
    </source>
</evidence>
<name>A0AAI9NZL2_9FIRM</name>
<dbReference type="PANTHER" id="PTHR48111:SF40">
    <property type="entry name" value="PHOSPHATE REGULON TRANSCRIPTIONAL REGULATORY PROTEIN PHOB"/>
    <property type="match status" value="1"/>
</dbReference>
<keyword evidence="3" id="KW-0902">Two-component regulatory system</keyword>
<proteinExistence type="predicted"/>
<dbReference type="GO" id="GO:0005829">
    <property type="term" value="C:cytosol"/>
    <property type="evidence" value="ECO:0007669"/>
    <property type="project" value="TreeGrafter"/>
</dbReference>
<dbReference type="PANTHER" id="PTHR48111">
    <property type="entry name" value="REGULATOR OF RPOS"/>
    <property type="match status" value="1"/>
</dbReference>
<dbReference type="Pfam" id="PF00486">
    <property type="entry name" value="Trans_reg_C"/>
    <property type="match status" value="1"/>
</dbReference>
<evidence type="ECO:0000259" key="10">
    <source>
        <dbReference type="PROSITE" id="PS50110"/>
    </source>
</evidence>
<dbReference type="EMBL" id="BLYL01000015">
    <property type="protein sequence ID" value="GFO95240.1"/>
    <property type="molecule type" value="Genomic_DNA"/>
</dbReference>
<evidence type="ECO:0000256" key="2">
    <source>
        <dbReference type="ARBA" id="ARBA00022553"/>
    </source>
</evidence>
<dbReference type="SUPFAM" id="SSF52172">
    <property type="entry name" value="CheY-like"/>
    <property type="match status" value="1"/>
</dbReference>
<dbReference type="Proteomes" id="UP000660047">
    <property type="component" value="Unassembled WGS sequence"/>
</dbReference>
<evidence type="ECO:0000313" key="12">
    <source>
        <dbReference type="EMBL" id="GFO95240.1"/>
    </source>
</evidence>
<keyword evidence="6" id="KW-0804">Transcription</keyword>
<dbReference type="GO" id="GO:0006355">
    <property type="term" value="P:regulation of DNA-templated transcription"/>
    <property type="evidence" value="ECO:0007669"/>
    <property type="project" value="InterPro"/>
</dbReference>
<organism evidence="12 13">
    <name type="scientific">Coprococcus eutactus</name>
    <dbReference type="NCBI Taxonomy" id="33043"/>
    <lineage>
        <taxon>Bacteria</taxon>
        <taxon>Bacillati</taxon>
        <taxon>Bacillota</taxon>
        <taxon>Clostridia</taxon>
        <taxon>Lachnospirales</taxon>
        <taxon>Lachnospiraceae</taxon>
        <taxon>Coprococcus</taxon>
    </lineage>
</organism>
<evidence type="ECO:0000256" key="4">
    <source>
        <dbReference type="ARBA" id="ARBA00023015"/>
    </source>
</evidence>
<evidence type="ECO:0000256" key="5">
    <source>
        <dbReference type="ARBA" id="ARBA00023125"/>
    </source>
</evidence>
<dbReference type="Gene3D" id="3.40.50.2300">
    <property type="match status" value="1"/>
</dbReference>
<keyword evidence="5 9" id="KW-0238">DNA-binding</keyword>